<organism evidence="4 5">
    <name type="scientific">Paenibacillus apis</name>
    <dbReference type="NCBI Taxonomy" id="1792174"/>
    <lineage>
        <taxon>Bacteria</taxon>
        <taxon>Bacillati</taxon>
        <taxon>Bacillota</taxon>
        <taxon>Bacilli</taxon>
        <taxon>Bacillales</taxon>
        <taxon>Paenibacillaceae</taxon>
        <taxon>Paenibacillus</taxon>
    </lineage>
</organism>
<dbReference type="Proteomes" id="UP000678895">
    <property type="component" value="Unassembled WGS sequence"/>
</dbReference>
<accession>A0A920CKQ7</accession>
<gene>
    <name evidence="4" type="ORF">J41TS4_05670</name>
</gene>
<sequence>MHRFTLKSRRLAALALAGGLLFIAVVVWMIYSADSGPKLTLAEAEQRVLNTYEGSVVDSRLQGADFVVFLKTGQGLYELIVRRDSGDIAEIRRLEDYAQEPPTGGDGPEGTVPEGTVPGKDDLPTDLTAPGGENATGDPGTAPPSTHPDHKPPGSEGAQEGGASTPGTDGFLSEKEATGLALKTVAGLVKDIDIEEDGGTRYYLIEIETADGREAEVQLNAASGKVISVTWDDDHDDDTDDEDS</sequence>
<feature type="transmembrane region" description="Helical" evidence="2">
    <location>
        <begin position="12"/>
        <end position="31"/>
    </location>
</feature>
<dbReference type="Pfam" id="PF03413">
    <property type="entry name" value="PepSY"/>
    <property type="match status" value="1"/>
</dbReference>
<keyword evidence="5" id="KW-1185">Reference proteome</keyword>
<protein>
    <recommendedName>
        <fullName evidence="3">PepSY domain-containing protein</fullName>
    </recommendedName>
</protein>
<feature type="region of interest" description="Disordered" evidence="1">
    <location>
        <begin position="95"/>
        <end position="172"/>
    </location>
</feature>
<feature type="domain" description="PepSY" evidence="3">
    <location>
        <begin position="172"/>
        <end position="229"/>
    </location>
</feature>
<comment type="caution">
    <text evidence="4">The sequence shown here is derived from an EMBL/GenBank/DDBJ whole genome shotgun (WGS) entry which is preliminary data.</text>
</comment>
<keyword evidence="2" id="KW-1133">Transmembrane helix</keyword>
<dbReference type="AlphaFoldDB" id="A0A920CKQ7"/>
<evidence type="ECO:0000313" key="4">
    <source>
        <dbReference type="EMBL" id="GIO40809.1"/>
    </source>
</evidence>
<evidence type="ECO:0000256" key="2">
    <source>
        <dbReference type="SAM" id="Phobius"/>
    </source>
</evidence>
<dbReference type="EMBL" id="BORS01000002">
    <property type="protein sequence ID" value="GIO40809.1"/>
    <property type="molecule type" value="Genomic_DNA"/>
</dbReference>
<proteinExistence type="predicted"/>
<name>A0A920CKQ7_9BACL</name>
<dbReference type="RefSeq" id="WP_301624724.1">
    <property type="nucleotide sequence ID" value="NZ_BORS01000002.1"/>
</dbReference>
<dbReference type="InterPro" id="IPR025711">
    <property type="entry name" value="PepSY"/>
</dbReference>
<dbReference type="Gene3D" id="3.10.450.40">
    <property type="match status" value="1"/>
</dbReference>
<evidence type="ECO:0000259" key="3">
    <source>
        <dbReference type="Pfam" id="PF03413"/>
    </source>
</evidence>
<evidence type="ECO:0000313" key="5">
    <source>
        <dbReference type="Proteomes" id="UP000678895"/>
    </source>
</evidence>
<reference evidence="4" key="1">
    <citation type="submission" date="2021-03" db="EMBL/GenBank/DDBJ databases">
        <title>Antimicrobial resistance genes in bacteria isolated from Japanese honey, and their potential for conferring macrolide and lincosamide resistance in the American foulbrood pathogen Paenibacillus larvae.</title>
        <authorList>
            <person name="Okamoto M."/>
            <person name="Kumagai M."/>
            <person name="Kanamori H."/>
            <person name="Takamatsu D."/>
        </authorList>
    </citation>
    <scope>NUCLEOTIDE SEQUENCE</scope>
    <source>
        <strain evidence="4">J41TS4</strain>
    </source>
</reference>
<keyword evidence="2" id="KW-0812">Transmembrane</keyword>
<keyword evidence="2" id="KW-0472">Membrane</keyword>
<evidence type="ECO:0000256" key="1">
    <source>
        <dbReference type="SAM" id="MobiDB-lite"/>
    </source>
</evidence>